<dbReference type="Gene3D" id="3.40.430.10">
    <property type="entry name" value="Dihydrofolate Reductase, subunit A"/>
    <property type="match status" value="1"/>
</dbReference>
<dbReference type="EMBL" id="OBEL01000002">
    <property type="protein sequence ID" value="SNZ19502.1"/>
    <property type="molecule type" value="Genomic_DNA"/>
</dbReference>
<dbReference type="PANTHER" id="PTHR38011:SF2">
    <property type="entry name" value="BIFUNCTIONAL DEAMINASE-REDUCTASE DOMAIN PROTEIN"/>
    <property type="match status" value="1"/>
</dbReference>
<sequence length="192" mass="21492">MRQLAALTFVTLDGVMQSPGMPDEDPSGGFTQGGWAAPYWEGIMAQVERHAMSEPYDMVLGRTTYDIFAGHWPKAPKSALSDRLNAACKYVATSDPDSLKWENSHPITGNIAERFRSLKKQDGPLLQVHGSARLIQTLMAHELIDEYRLWIFPIITGGGKRLFEDGSTPSQLKLTRSEPSENGTMMQFYRTR</sequence>
<dbReference type="Pfam" id="PF01872">
    <property type="entry name" value="RibD_C"/>
    <property type="match status" value="1"/>
</dbReference>
<reference evidence="2 3" key="1">
    <citation type="submission" date="2017-09" db="EMBL/GenBank/DDBJ databases">
        <authorList>
            <person name="Ehlers B."/>
            <person name="Leendertz F.H."/>
        </authorList>
    </citation>
    <scope>NUCLEOTIDE SEQUENCE [LARGE SCALE GENOMIC DNA]</scope>
    <source>
        <strain evidence="2 3">DSM 18289</strain>
    </source>
</reference>
<evidence type="ECO:0000259" key="1">
    <source>
        <dbReference type="Pfam" id="PF01872"/>
    </source>
</evidence>
<accession>A0A285PCS5</accession>
<dbReference type="OrthoDB" id="7342392at2"/>
<dbReference type="GO" id="GO:0009231">
    <property type="term" value="P:riboflavin biosynthetic process"/>
    <property type="evidence" value="ECO:0007669"/>
    <property type="project" value="InterPro"/>
</dbReference>
<dbReference type="SUPFAM" id="SSF53597">
    <property type="entry name" value="Dihydrofolate reductase-like"/>
    <property type="match status" value="1"/>
</dbReference>
<protein>
    <submittedName>
        <fullName evidence="2">Dihydrofolate reductase</fullName>
    </submittedName>
</protein>
<dbReference type="InterPro" id="IPR050765">
    <property type="entry name" value="Riboflavin_Biosynth_HTPR"/>
</dbReference>
<organism evidence="2 3">
    <name type="scientific">Cohaesibacter gelatinilyticus</name>
    <dbReference type="NCBI Taxonomy" id="372072"/>
    <lineage>
        <taxon>Bacteria</taxon>
        <taxon>Pseudomonadati</taxon>
        <taxon>Pseudomonadota</taxon>
        <taxon>Alphaproteobacteria</taxon>
        <taxon>Hyphomicrobiales</taxon>
        <taxon>Cohaesibacteraceae</taxon>
    </lineage>
</organism>
<gene>
    <name evidence="2" type="ORF">SAMN06265368_2591</name>
</gene>
<dbReference type="PANTHER" id="PTHR38011">
    <property type="entry name" value="DIHYDROFOLATE REDUCTASE FAMILY PROTEIN (AFU_ORTHOLOGUE AFUA_8G06820)"/>
    <property type="match status" value="1"/>
</dbReference>
<evidence type="ECO:0000313" key="3">
    <source>
        <dbReference type="Proteomes" id="UP000219439"/>
    </source>
</evidence>
<feature type="domain" description="Bacterial bifunctional deaminase-reductase C-terminal" evidence="1">
    <location>
        <begin position="8"/>
        <end position="184"/>
    </location>
</feature>
<dbReference type="AlphaFoldDB" id="A0A285PCS5"/>
<proteinExistence type="predicted"/>
<dbReference type="InterPro" id="IPR024072">
    <property type="entry name" value="DHFR-like_dom_sf"/>
</dbReference>
<evidence type="ECO:0000313" key="2">
    <source>
        <dbReference type="EMBL" id="SNZ19502.1"/>
    </source>
</evidence>
<dbReference type="Proteomes" id="UP000219439">
    <property type="component" value="Unassembled WGS sequence"/>
</dbReference>
<keyword evidence="3" id="KW-1185">Reference proteome</keyword>
<dbReference type="GO" id="GO:0008703">
    <property type="term" value="F:5-amino-6-(5-phosphoribosylamino)uracil reductase activity"/>
    <property type="evidence" value="ECO:0007669"/>
    <property type="project" value="InterPro"/>
</dbReference>
<dbReference type="InterPro" id="IPR002734">
    <property type="entry name" value="RibDG_C"/>
</dbReference>
<name>A0A285PCS5_9HYPH</name>
<dbReference type="RefSeq" id="WP_097153846.1">
    <property type="nucleotide sequence ID" value="NZ_OBEL01000002.1"/>
</dbReference>